<feature type="chain" id="PRO_5031170314" description="DUF1995 domain-containing protein" evidence="1">
    <location>
        <begin position="23"/>
        <end position="399"/>
    </location>
</feature>
<feature type="signal peptide" evidence="1">
    <location>
        <begin position="1"/>
        <end position="22"/>
    </location>
</feature>
<dbReference type="PROSITE" id="PS51257">
    <property type="entry name" value="PROKAR_LIPOPROTEIN"/>
    <property type="match status" value="1"/>
</dbReference>
<organism evidence="3">
    <name type="scientific">Ditylum brightwellii</name>
    <dbReference type="NCBI Taxonomy" id="49249"/>
    <lineage>
        <taxon>Eukaryota</taxon>
        <taxon>Sar</taxon>
        <taxon>Stramenopiles</taxon>
        <taxon>Ochrophyta</taxon>
        <taxon>Bacillariophyta</taxon>
        <taxon>Mediophyceae</taxon>
        <taxon>Lithodesmiophycidae</taxon>
        <taxon>Lithodesmiales</taxon>
        <taxon>Lithodesmiaceae</taxon>
        <taxon>Ditylum</taxon>
    </lineage>
</organism>
<dbReference type="EMBL" id="HBGN01019099">
    <property type="protein sequence ID" value="CAD9332128.1"/>
    <property type="molecule type" value="Transcribed_RNA"/>
</dbReference>
<dbReference type="Pfam" id="PF09353">
    <property type="entry name" value="DUF1995"/>
    <property type="match status" value="1"/>
</dbReference>
<dbReference type="InterPro" id="IPR053021">
    <property type="entry name" value="Chloroplast_ADK"/>
</dbReference>
<feature type="domain" description="DUF1995" evidence="2">
    <location>
        <begin position="75"/>
        <end position="364"/>
    </location>
</feature>
<dbReference type="PANTHER" id="PTHR35509:SF1">
    <property type="entry name" value="DOMAIN PROTEIN, PUTATIVE (DUF1995)-RELATED"/>
    <property type="match status" value="1"/>
</dbReference>
<protein>
    <recommendedName>
        <fullName evidence="2">DUF1995 domain-containing protein</fullName>
    </recommendedName>
</protein>
<evidence type="ECO:0000313" key="3">
    <source>
        <dbReference type="EMBL" id="CAD9332128.1"/>
    </source>
</evidence>
<evidence type="ECO:0000259" key="2">
    <source>
        <dbReference type="Pfam" id="PF09353"/>
    </source>
</evidence>
<dbReference type="AlphaFoldDB" id="A0A7S2EEN6"/>
<proteinExistence type="predicted"/>
<accession>A0A7S2EEN6</accession>
<dbReference type="PANTHER" id="PTHR35509">
    <property type="entry name" value="DOMAIN PROTEIN, PUTATIVE (DUF1995)-RELATED"/>
    <property type="match status" value="1"/>
</dbReference>
<name>A0A7S2EEN6_9STRA</name>
<evidence type="ECO:0000256" key="1">
    <source>
        <dbReference type="SAM" id="SignalP"/>
    </source>
</evidence>
<gene>
    <name evidence="3" type="ORF">DBRI1063_LOCUS12145</name>
</gene>
<keyword evidence="1" id="KW-0732">Signal</keyword>
<reference evidence="3" key="1">
    <citation type="submission" date="2021-01" db="EMBL/GenBank/DDBJ databases">
        <authorList>
            <person name="Corre E."/>
            <person name="Pelletier E."/>
            <person name="Niang G."/>
            <person name="Scheremetjew M."/>
            <person name="Finn R."/>
            <person name="Kale V."/>
            <person name="Holt S."/>
            <person name="Cochrane G."/>
            <person name="Meng A."/>
            <person name="Brown T."/>
            <person name="Cohen L."/>
        </authorList>
    </citation>
    <scope>NUCLEOTIDE SEQUENCE</scope>
    <source>
        <strain evidence="3">Pop2</strain>
    </source>
</reference>
<sequence>MKVPSSSLATFLLGCIVSSASAFTPSSSLTSRTPSSLVKTPSFYKRTTTLSSSPTSDAENEIVEPVGFGQPTELPDSLQDAAEIAAQSSATFAKYQGGVGMTRCRVDFDTSVGDETYTTLKSSTEFMQKYVSALCYALIPGAMERRQDEMMRLATAQAQLTAMMQDKEGEVDEEKRQELLDIIAEGGRDPKADNTWKGPVARIYFPDEGSAALARRDWNPKGPPTEALVPPCVEFSSCGGVQMQDITNDKIILFFCPKASEAEFVEQILYKTEAKCGENLALTVFVNPLLVDMGVTGFGMAGRMLRERLIDDLTSIYYLRTLQWGALTRIWPNQFTVWQEDEEEEGGYRMIKSLDRLPSNPEVEDIYDYENGLANDPAAGGGLGFLDALGDFVNGMTKL</sequence>
<dbReference type="InterPro" id="IPR018962">
    <property type="entry name" value="DUF1995"/>
</dbReference>